<evidence type="ECO:0000259" key="2">
    <source>
        <dbReference type="Pfam" id="PF10881"/>
    </source>
</evidence>
<organism evidence="4 5">
    <name type="scientific">Acinetobacter sichuanensis</name>
    <dbReference type="NCBI Taxonomy" id="2136183"/>
    <lineage>
        <taxon>Bacteria</taxon>
        <taxon>Pseudomonadati</taxon>
        <taxon>Pseudomonadota</taxon>
        <taxon>Gammaproteobacteria</taxon>
        <taxon>Moraxellales</taxon>
        <taxon>Moraxellaceae</taxon>
        <taxon>Acinetobacter</taxon>
    </lineage>
</organism>
<sequence length="149" mass="17454">MFNSHETLFFIIGCLALIAFLVICFGQNLFRKKEYYSKPVITAFEQKMFLRLKEAFPQYHVLAQVAFSALITANEYKLRSRFNRKVTDFVILDQSFRVLSIIELDDPSHIGQEKRDAERDAMFHQAGYQVLRYTSIPSVRQLKKDLPHS</sequence>
<evidence type="ECO:0000313" key="6">
    <source>
        <dbReference type="Proteomes" id="UP001595455"/>
    </source>
</evidence>
<name>A0A371YVH4_9GAMM</name>
<dbReference type="Proteomes" id="UP000240957">
    <property type="component" value="Unassembled WGS sequence"/>
</dbReference>
<keyword evidence="1" id="KW-0812">Transmembrane</keyword>
<reference evidence="3" key="1">
    <citation type="journal article" date="2014" name="Int. J. Syst. Evol. Microbiol.">
        <title>Complete genome of a new Firmicutes species belonging to the dominant human colonic microbiota ('Ruminococcus bicirculans') reveals two chromosomes and a selective capacity to utilize plant glucans.</title>
        <authorList>
            <consortium name="NISC Comparative Sequencing Program"/>
            <person name="Wegmann U."/>
            <person name="Louis P."/>
            <person name="Goesmann A."/>
            <person name="Henrissat B."/>
            <person name="Duncan S.H."/>
            <person name="Flint H.J."/>
        </authorList>
    </citation>
    <scope>NUCLEOTIDE SEQUENCE</scope>
    <source>
        <strain evidence="3">KCTC 62575</strain>
    </source>
</reference>
<evidence type="ECO:0000256" key="1">
    <source>
        <dbReference type="SAM" id="Phobius"/>
    </source>
</evidence>
<dbReference type="OrthoDB" id="6710473at2"/>
<dbReference type="EMBL" id="JBHRSF010000071">
    <property type="protein sequence ID" value="MFC2996623.1"/>
    <property type="molecule type" value="Genomic_DNA"/>
</dbReference>
<feature type="domain" description="DUF2726" evidence="2">
    <location>
        <begin position="38"/>
        <end position="145"/>
    </location>
</feature>
<dbReference type="Pfam" id="PF10881">
    <property type="entry name" value="DUF2726"/>
    <property type="match status" value="1"/>
</dbReference>
<evidence type="ECO:0000313" key="5">
    <source>
        <dbReference type="Proteomes" id="UP000240957"/>
    </source>
</evidence>
<dbReference type="InterPro" id="IPR024402">
    <property type="entry name" value="DUF2726"/>
</dbReference>
<protein>
    <submittedName>
        <fullName evidence="4">DUF2726 domain-containing protein</fullName>
    </submittedName>
</protein>
<evidence type="ECO:0000313" key="4">
    <source>
        <dbReference type="EMBL" id="RFC85467.1"/>
    </source>
</evidence>
<keyword evidence="1" id="KW-1133">Transmembrane helix</keyword>
<dbReference type="EMBL" id="PYIX02000001">
    <property type="protein sequence ID" value="RFC85467.1"/>
    <property type="molecule type" value="Genomic_DNA"/>
</dbReference>
<dbReference type="RefSeq" id="WP_107006513.1">
    <property type="nucleotide sequence ID" value="NZ_JBHRSF010000071.1"/>
</dbReference>
<gene>
    <name evidence="3" type="ORF">ACFODO_15410</name>
    <name evidence="4" type="ORF">C9E89_000660</name>
</gene>
<reference evidence="6" key="3">
    <citation type="journal article" date="2019" name="Int. J. Syst. Evol. Microbiol.">
        <title>The Global Catalogue of Microorganisms (GCM) 10K type strain sequencing project: providing services to taxonomists for standard genome sequencing and annotation.</title>
        <authorList>
            <consortium name="The Broad Institute Genomics Platform"/>
            <consortium name="The Broad Institute Genome Sequencing Center for Infectious Disease"/>
            <person name="Wu L."/>
            <person name="Ma J."/>
        </authorList>
    </citation>
    <scope>NUCLEOTIDE SEQUENCE [LARGE SCALE GENOMIC DNA]</scope>
    <source>
        <strain evidence="6">KCTC 62575</strain>
    </source>
</reference>
<comment type="caution">
    <text evidence="4">The sequence shown here is derived from an EMBL/GenBank/DDBJ whole genome shotgun (WGS) entry which is preliminary data.</text>
</comment>
<proteinExistence type="predicted"/>
<feature type="transmembrane region" description="Helical" evidence="1">
    <location>
        <begin position="7"/>
        <end position="30"/>
    </location>
</feature>
<dbReference type="AlphaFoldDB" id="A0A371YVH4"/>
<reference evidence="4 5" key="2">
    <citation type="submission" date="2018-08" db="EMBL/GenBank/DDBJ databases">
        <title>The draft genome of Acinetobacter sichuanensis strain WCHAc060041.</title>
        <authorList>
            <person name="Qin J."/>
            <person name="Feng Y."/>
            <person name="Zong Z."/>
        </authorList>
    </citation>
    <scope>NUCLEOTIDE SEQUENCE [LARGE SCALE GENOMIC DNA]</scope>
    <source>
        <strain evidence="4 5">WCHAc060041</strain>
    </source>
</reference>
<reference evidence="3" key="4">
    <citation type="submission" date="2024-09" db="EMBL/GenBank/DDBJ databases">
        <authorList>
            <person name="Sun Q."/>
            <person name="Mori K."/>
        </authorList>
    </citation>
    <scope>NUCLEOTIDE SEQUENCE</scope>
    <source>
        <strain evidence="3">KCTC 62575</strain>
    </source>
</reference>
<keyword evidence="1" id="KW-0472">Membrane</keyword>
<dbReference type="Proteomes" id="UP001595455">
    <property type="component" value="Unassembled WGS sequence"/>
</dbReference>
<accession>A0A371YVH4</accession>
<evidence type="ECO:0000313" key="3">
    <source>
        <dbReference type="EMBL" id="MFC2996623.1"/>
    </source>
</evidence>
<keyword evidence="6" id="KW-1185">Reference proteome</keyword>